<name>A0A3N4PUP8_9BACT</name>
<evidence type="ECO:0000313" key="2">
    <source>
        <dbReference type="Proteomes" id="UP000278351"/>
    </source>
</evidence>
<reference evidence="1 2" key="1">
    <citation type="submission" date="2018-11" db="EMBL/GenBank/DDBJ databases">
        <title>Chitinophaga lutea sp.nov., isolate from arsenic contaminated soil.</title>
        <authorList>
            <person name="Zong Y."/>
        </authorList>
    </citation>
    <scope>NUCLEOTIDE SEQUENCE [LARGE SCALE GENOMIC DNA]</scope>
    <source>
        <strain evidence="1 2">ZY74</strain>
    </source>
</reference>
<dbReference type="AlphaFoldDB" id="A0A3N4PUP8"/>
<organism evidence="1 2">
    <name type="scientific">Chitinophaga lutea</name>
    <dbReference type="NCBI Taxonomy" id="2488634"/>
    <lineage>
        <taxon>Bacteria</taxon>
        <taxon>Pseudomonadati</taxon>
        <taxon>Bacteroidota</taxon>
        <taxon>Chitinophagia</taxon>
        <taxon>Chitinophagales</taxon>
        <taxon>Chitinophagaceae</taxon>
        <taxon>Chitinophaga</taxon>
    </lineage>
</organism>
<dbReference type="RefSeq" id="WP_123847778.1">
    <property type="nucleotide sequence ID" value="NZ_RPDH01000002.1"/>
</dbReference>
<sequence>MSHIVIPIPPHSGKQEIEIEVTINNQKQQLHYRVELFYWEDCSVPTAHRADCISEMLAHHDPEWTVYYIGTPTDKFVPITFVNKESRKLLQRLKD</sequence>
<comment type="caution">
    <text evidence="1">The sequence shown here is derived from an EMBL/GenBank/DDBJ whole genome shotgun (WGS) entry which is preliminary data.</text>
</comment>
<dbReference type="OrthoDB" id="961886at2"/>
<evidence type="ECO:0000313" key="1">
    <source>
        <dbReference type="EMBL" id="RPE08781.1"/>
    </source>
</evidence>
<proteinExistence type="predicted"/>
<dbReference type="Proteomes" id="UP000278351">
    <property type="component" value="Unassembled WGS sequence"/>
</dbReference>
<accession>A0A3N4PUP8</accession>
<protein>
    <submittedName>
        <fullName evidence="1">Uncharacterized protein</fullName>
    </submittedName>
</protein>
<keyword evidence="2" id="KW-1185">Reference proteome</keyword>
<gene>
    <name evidence="1" type="ORF">EGT74_17270</name>
</gene>
<dbReference type="EMBL" id="RPDH01000002">
    <property type="protein sequence ID" value="RPE08781.1"/>
    <property type="molecule type" value="Genomic_DNA"/>
</dbReference>